<dbReference type="AlphaFoldDB" id="A0A832PN74"/>
<evidence type="ECO:0000313" key="4">
    <source>
        <dbReference type="EMBL" id="HHW34047.1"/>
    </source>
</evidence>
<name>A0A832PN74_9RHOB</name>
<feature type="domain" description="Glycosyltransferase subfamily 4-like N-terminal" evidence="3">
    <location>
        <begin position="20"/>
        <end position="175"/>
    </location>
</feature>
<accession>A0A832PN74</accession>
<comment type="caution">
    <text evidence="4">The sequence shown here is derived from an EMBL/GenBank/DDBJ whole genome shotgun (WGS) entry which is preliminary data.</text>
</comment>
<organism evidence="4 5">
    <name type="scientific">Paracoccus solventivorans</name>
    <dbReference type="NCBI Taxonomy" id="53463"/>
    <lineage>
        <taxon>Bacteria</taxon>
        <taxon>Pseudomonadati</taxon>
        <taxon>Pseudomonadota</taxon>
        <taxon>Alphaproteobacteria</taxon>
        <taxon>Rhodobacterales</taxon>
        <taxon>Paracoccaceae</taxon>
        <taxon>Paracoccus</taxon>
    </lineage>
</organism>
<sequence length="375" mass="40584">MSPSRRKHRILHTLGWVSSGGVEQRRLMLARTLPRDRYEHLVICQDSGGALPDLLRAEGWPVHEVGLAPHILSPAWHRRAYDIARAFQPDLIHGAVIEGVALANGIGLRMPGVRVISEETSDPVNRSWRGNLLMRGMCLRSDVVIGVSPQVGTYLRDTARIPARKIRVIDNAVSPAPKVGTAELQRLRSGLSLAEGDIVIGSVGRVLDSHKRFSDLIRAVGLLRKQGLAAKLLIVGGGRDRAMLEILAADLGLAETVIFAGYQGEARRFYPLMDLFVLASAHAAFGLVLVEAMLAGVPVVATRVGGMPYVLDEGKAGVLVPPYAPGALAEAIGTLLRDDRSRKMLAAAGRQRAEQAFSADRYCSELDALYQGLVR</sequence>
<evidence type="ECO:0000259" key="3">
    <source>
        <dbReference type="Pfam" id="PF13439"/>
    </source>
</evidence>
<keyword evidence="1" id="KW-0812">Transmembrane</keyword>
<dbReference type="InterPro" id="IPR001296">
    <property type="entry name" value="Glyco_trans_1"/>
</dbReference>
<evidence type="ECO:0000313" key="5">
    <source>
        <dbReference type="Proteomes" id="UP000580830"/>
    </source>
</evidence>
<keyword evidence="1" id="KW-1133">Transmembrane helix</keyword>
<keyword evidence="1" id="KW-0472">Membrane</keyword>
<dbReference type="PANTHER" id="PTHR12526:SF630">
    <property type="entry name" value="GLYCOSYLTRANSFERASE"/>
    <property type="match status" value="1"/>
</dbReference>
<evidence type="ECO:0000259" key="2">
    <source>
        <dbReference type="Pfam" id="PF00534"/>
    </source>
</evidence>
<proteinExistence type="predicted"/>
<dbReference type="Gene3D" id="3.40.50.2000">
    <property type="entry name" value="Glycogen Phosphorylase B"/>
    <property type="match status" value="2"/>
</dbReference>
<dbReference type="Proteomes" id="UP000580830">
    <property type="component" value="Unassembled WGS sequence"/>
</dbReference>
<dbReference type="Pfam" id="PF00534">
    <property type="entry name" value="Glycos_transf_1"/>
    <property type="match status" value="1"/>
</dbReference>
<dbReference type="RefSeq" id="WP_303730110.1">
    <property type="nucleotide sequence ID" value="NZ_DULP01000112.1"/>
</dbReference>
<dbReference type="InterPro" id="IPR028098">
    <property type="entry name" value="Glyco_trans_4-like_N"/>
</dbReference>
<feature type="transmembrane region" description="Helical" evidence="1">
    <location>
        <begin position="316"/>
        <end position="336"/>
    </location>
</feature>
<gene>
    <name evidence="4" type="ORF">GXX24_07900</name>
</gene>
<dbReference type="EMBL" id="DULP01000112">
    <property type="protein sequence ID" value="HHW34047.1"/>
    <property type="molecule type" value="Genomic_DNA"/>
</dbReference>
<dbReference type="SUPFAM" id="SSF53756">
    <property type="entry name" value="UDP-Glycosyltransferase/glycogen phosphorylase"/>
    <property type="match status" value="1"/>
</dbReference>
<feature type="domain" description="Glycosyl transferase family 1" evidence="2">
    <location>
        <begin position="190"/>
        <end position="352"/>
    </location>
</feature>
<protein>
    <submittedName>
        <fullName evidence="4">Glycosyltransferase</fullName>
    </submittedName>
</protein>
<keyword evidence="4" id="KW-0808">Transferase</keyword>
<reference evidence="4 5" key="1">
    <citation type="journal article" date="2020" name="Biotechnol. Biofuels">
        <title>New insights from the biogas microbiome by comprehensive genome-resolved metagenomics of nearly 1600 species originating from multiple anaerobic digesters.</title>
        <authorList>
            <person name="Campanaro S."/>
            <person name="Treu L."/>
            <person name="Rodriguez-R L.M."/>
            <person name="Kovalovszki A."/>
            <person name="Ziels R.M."/>
            <person name="Maus I."/>
            <person name="Zhu X."/>
            <person name="Kougias P.G."/>
            <person name="Basile A."/>
            <person name="Luo G."/>
            <person name="Schluter A."/>
            <person name="Konstantinidis K.T."/>
            <person name="Angelidaki I."/>
        </authorList>
    </citation>
    <scope>NUCLEOTIDE SEQUENCE [LARGE SCALE GENOMIC DNA]</scope>
    <source>
        <strain evidence="4">AS04akNAM_125</strain>
    </source>
</reference>
<feature type="transmembrane region" description="Helical" evidence="1">
    <location>
        <begin position="275"/>
        <end position="296"/>
    </location>
</feature>
<dbReference type="Pfam" id="PF13439">
    <property type="entry name" value="Glyco_transf_4"/>
    <property type="match status" value="1"/>
</dbReference>
<dbReference type="GO" id="GO:0016757">
    <property type="term" value="F:glycosyltransferase activity"/>
    <property type="evidence" value="ECO:0007669"/>
    <property type="project" value="InterPro"/>
</dbReference>
<dbReference type="PANTHER" id="PTHR12526">
    <property type="entry name" value="GLYCOSYLTRANSFERASE"/>
    <property type="match status" value="1"/>
</dbReference>
<evidence type="ECO:0000256" key="1">
    <source>
        <dbReference type="SAM" id="Phobius"/>
    </source>
</evidence>